<dbReference type="Gene3D" id="3.50.50.60">
    <property type="entry name" value="FAD/NAD(P)-binding domain"/>
    <property type="match status" value="1"/>
</dbReference>
<reference evidence="6" key="1">
    <citation type="submission" date="2018-05" db="EMBL/GenBank/DDBJ databases">
        <authorList>
            <person name="Lanie J.A."/>
            <person name="Ng W.-L."/>
            <person name="Kazmierczak K.M."/>
            <person name="Andrzejewski T.M."/>
            <person name="Davidsen T.M."/>
            <person name="Wayne K.J."/>
            <person name="Tettelin H."/>
            <person name="Glass J.I."/>
            <person name="Rusch D."/>
            <person name="Podicherti R."/>
            <person name="Tsui H.-C.T."/>
            <person name="Winkler M.E."/>
        </authorList>
    </citation>
    <scope>NUCLEOTIDE SEQUENCE</scope>
</reference>
<evidence type="ECO:0000256" key="1">
    <source>
        <dbReference type="ARBA" id="ARBA00008609"/>
    </source>
</evidence>
<feature type="domain" description="FAD dependent oxidoreductase" evidence="2">
    <location>
        <begin position="4"/>
        <end position="121"/>
    </location>
</feature>
<comment type="similarity">
    <text evidence="1">Belongs to the GcvT family.</text>
</comment>
<dbReference type="Pfam" id="PF01571">
    <property type="entry name" value="GCV_T"/>
    <property type="match status" value="1"/>
</dbReference>
<gene>
    <name evidence="6" type="ORF">METZ01_LOCUS131817</name>
</gene>
<dbReference type="GO" id="GO:0005739">
    <property type="term" value="C:mitochondrion"/>
    <property type="evidence" value="ECO:0007669"/>
    <property type="project" value="TreeGrafter"/>
</dbReference>
<sequence length="569" mass="64404">VVRVPDESAYYKEDAGKILVGLFEPNAKPWAQNGIPDDFSFDQIPDDLEHCMPYLELAMKRVPIMENLGIETLFNGPESFTPDDNFQIGESPELRNFYVAAGFNSIGIQAAGGAGKYLAEWISGGEPPCDLWEVDIRRNEPFQNNKTYLANRVSETLGYLYENHFPYHQYSTARELRRTPLYQFFKDRGACFGEVAGWERANWFVPKHLVGKVDAEYLYSWGKQNWFDFHKLEHQAIREAVGMYEMSSYSKIRVKGSDAMDYLQFICANDVDVKTGRIIYTQWLNEKGGIEADVTITRLDADDYLVVSGTLCANRDMNWLKRNMPNDAHCSLFNSTSAEGCIAIMGPNSRELLQSLTDTNLSNENLPFASVCELEIGMATVRAHRITYVGELGWELYFPIEFSNYIAELIELTGKQFSLKLCGMHSVDSCRIEKAYRHFGHDITDEDHVLDAGLGFVVKLDKNPSKYGRFIGYDAVKKRQSSGYKKRVMQFLLTNPDVMLYHNEPILKNGEIIGYLSSGAYGHTLGGAVGLGYIDCLPNETDEDILSAEYTIEVEGVIEKASVSLRPMY</sequence>
<feature type="domain" description="GCVT N-terminal" evidence="3">
    <location>
        <begin position="181"/>
        <end position="462"/>
    </location>
</feature>
<dbReference type="Gene3D" id="2.40.30.110">
    <property type="entry name" value="Aminomethyltransferase beta-barrel domains"/>
    <property type="match status" value="1"/>
</dbReference>
<dbReference type="InterPro" id="IPR013977">
    <property type="entry name" value="GcvT_C"/>
</dbReference>
<organism evidence="6">
    <name type="scientific">marine metagenome</name>
    <dbReference type="NCBI Taxonomy" id="408172"/>
    <lineage>
        <taxon>unclassified sequences</taxon>
        <taxon>metagenomes</taxon>
        <taxon>ecological metagenomes</taxon>
    </lineage>
</organism>
<dbReference type="InterPro" id="IPR006076">
    <property type="entry name" value="FAD-dep_OxRdtase"/>
</dbReference>
<evidence type="ECO:0000259" key="2">
    <source>
        <dbReference type="Pfam" id="PF01266"/>
    </source>
</evidence>
<evidence type="ECO:0000313" key="6">
    <source>
        <dbReference type="EMBL" id="SVA78963.1"/>
    </source>
</evidence>
<evidence type="ECO:0008006" key="7">
    <source>
        <dbReference type="Google" id="ProtNLM"/>
    </source>
</evidence>
<dbReference type="SUPFAM" id="SSF51905">
    <property type="entry name" value="FAD/NAD(P)-binding domain"/>
    <property type="match status" value="1"/>
</dbReference>
<dbReference type="InterPro" id="IPR032503">
    <property type="entry name" value="FAO_M"/>
</dbReference>
<dbReference type="Gene3D" id="3.30.9.10">
    <property type="entry name" value="D-Amino Acid Oxidase, subunit A, domain 2"/>
    <property type="match status" value="1"/>
</dbReference>
<proteinExistence type="inferred from homology"/>
<accession>A0A381YQX6</accession>
<dbReference type="SUPFAM" id="SSF101790">
    <property type="entry name" value="Aminomethyltransferase beta-barrel domain"/>
    <property type="match status" value="1"/>
</dbReference>
<protein>
    <recommendedName>
        <fullName evidence="7">FAD-dependent oxidoreductase</fullName>
    </recommendedName>
</protein>
<dbReference type="PANTHER" id="PTHR43757:SF15">
    <property type="entry name" value="PYRUVATE DEHYDROGENASE PHOSPHATASE REGULATORY SUBUNIT, MITOCHONDRIAL-LIKE"/>
    <property type="match status" value="1"/>
</dbReference>
<dbReference type="InterPro" id="IPR028896">
    <property type="entry name" value="GcvT/YgfZ/DmdA"/>
</dbReference>
<dbReference type="AlphaFoldDB" id="A0A381YQX6"/>
<dbReference type="PANTHER" id="PTHR43757">
    <property type="entry name" value="AMINOMETHYLTRANSFERASE"/>
    <property type="match status" value="1"/>
</dbReference>
<dbReference type="SUPFAM" id="SSF54373">
    <property type="entry name" value="FAD-linked reductases, C-terminal domain"/>
    <property type="match status" value="1"/>
</dbReference>
<feature type="non-terminal residue" evidence="6">
    <location>
        <position position="1"/>
    </location>
</feature>
<dbReference type="InterPro" id="IPR029043">
    <property type="entry name" value="GcvT/YgfZ_C"/>
</dbReference>
<dbReference type="InterPro" id="IPR036188">
    <property type="entry name" value="FAD/NAD-bd_sf"/>
</dbReference>
<evidence type="ECO:0000259" key="4">
    <source>
        <dbReference type="Pfam" id="PF08669"/>
    </source>
</evidence>
<feature type="domain" description="FAD dependent oxidoreductase central" evidence="5">
    <location>
        <begin position="125"/>
        <end position="178"/>
    </location>
</feature>
<dbReference type="Gene3D" id="3.30.1360.120">
    <property type="entry name" value="Probable tRNA modification gtpase trme, domain 1"/>
    <property type="match status" value="1"/>
</dbReference>
<dbReference type="Gene3D" id="3.30.70.1400">
    <property type="entry name" value="Aminomethyltransferase beta-barrel domains"/>
    <property type="match status" value="1"/>
</dbReference>
<dbReference type="EMBL" id="UINC01018736">
    <property type="protein sequence ID" value="SVA78963.1"/>
    <property type="molecule type" value="Genomic_DNA"/>
</dbReference>
<dbReference type="InterPro" id="IPR006222">
    <property type="entry name" value="GCVT_N"/>
</dbReference>
<dbReference type="Pfam" id="PF01266">
    <property type="entry name" value="DAO"/>
    <property type="match status" value="1"/>
</dbReference>
<name>A0A381YQX6_9ZZZZ</name>
<evidence type="ECO:0000259" key="3">
    <source>
        <dbReference type="Pfam" id="PF01571"/>
    </source>
</evidence>
<feature type="domain" description="Aminomethyltransferase C-terminal" evidence="4">
    <location>
        <begin position="486"/>
        <end position="569"/>
    </location>
</feature>
<dbReference type="Pfam" id="PF16350">
    <property type="entry name" value="FAO_M"/>
    <property type="match status" value="1"/>
</dbReference>
<dbReference type="SUPFAM" id="SSF103025">
    <property type="entry name" value="Folate-binding domain"/>
    <property type="match status" value="1"/>
</dbReference>
<dbReference type="InterPro" id="IPR027266">
    <property type="entry name" value="TrmE/GcvT-like"/>
</dbReference>
<feature type="non-terminal residue" evidence="6">
    <location>
        <position position="569"/>
    </location>
</feature>
<dbReference type="Pfam" id="PF08669">
    <property type="entry name" value="GCV_T_C"/>
    <property type="match status" value="1"/>
</dbReference>
<evidence type="ECO:0000259" key="5">
    <source>
        <dbReference type="Pfam" id="PF16350"/>
    </source>
</evidence>